<proteinExistence type="predicted"/>
<reference evidence="1" key="1">
    <citation type="submission" date="2020-04" db="EMBL/GenBank/DDBJ databases">
        <authorList>
            <person name="Chiriac C."/>
            <person name="Salcher M."/>
            <person name="Ghai R."/>
            <person name="Kavagutti S V."/>
        </authorList>
    </citation>
    <scope>NUCLEOTIDE SEQUENCE</scope>
</reference>
<evidence type="ECO:0000313" key="1">
    <source>
        <dbReference type="EMBL" id="CAB4132189.1"/>
    </source>
</evidence>
<name>A0A6J5LKQ2_9CAUD</name>
<dbReference type="EMBL" id="LR796259">
    <property type="protein sequence ID" value="CAB4132189.1"/>
    <property type="molecule type" value="Genomic_DNA"/>
</dbReference>
<protein>
    <submittedName>
        <fullName evidence="1">Uncharacterized protein</fullName>
    </submittedName>
</protein>
<organism evidence="1">
    <name type="scientific">uncultured Caudovirales phage</name>
    <dbReference type="NCBI Taxonomy" id="2100421"/>
    <lineage>
        <taxon>Viruses</taxon>
        <taxon>Duplodnaviria</taxon>
        <taxon>Heunggongvirae</taxon>
        <taxon>Uroviricota</taxon>
        <taxon>Caudoviricetes</taxon>
        <taxon>Peduoviridae</taxon>
        <taxon>Maltschvirus</taxon>
        <taxon>Maltschvirus maltsch</taxon>
    </lineage>
</organism>
<accession>A0A6J5LKQ2</accession>
<sequence>MFIWVNKKVVELKGQTGFLDVEKELATKLLAEGYAQDPAHGANALKHLDHTSEPVALYETKVMTAKVPSKFSPKKKVVASEEGDK</sequence>
<gene>
    <name evidence="1" type="ORF">UFOVP139_4</name>
</gene>